<keyword evidence="4 10" id="KW-0812">Transmembrane</keyword>
<evidence type="ECO:0000256" key="9">
    <source>
        <dbReference type="ARBA" id="ARBA00023224"/>
    </source>
</evidence>
<evidence type="ECO:0000256" key="7">
    <source>
        <dbReference type="ARBA" id="ARBA00023136"/>
    </source>
</evidence>
<keyword evidence="9 10" id="KW-0807">Transducer</keyword>
<comment type="similarity">
    <text evidence="2 10">Belongs to the G-protein coupled receptor 1 family.</text>
</comment>
<dbReference type="PROSITE" id="PS00237">
    <property type="entry name" value="G_PROTEIN_RECEP_F1_1"/>
    <property type="match status" value="1"/>
</dbReference>
<dbReference type="AlphaFoldDB" id="A0A8S1CFM2"/>
<feature type="domain" description="G-protein coupled receptors family 1 profile" evidence="12">
    <location>
        <begin position="35"/>
        <end position="300"/>
    </location>
</feature>
<evidence type="ECO:0000256" key="2">
    <source>
        <dbReference type="ARBA" id="ARBA00010663"/>
    </source>
</evidence>
<keyword evidence="5 11" id="KW-1133">Transmembrane helix</keyword>
<dbReference type="EMBL" id="CADEPI010000028">
    <property type="protein sequence ID" value="CAB3367135.1"/>
    <property type="molecule type" value="Genomic_DNA"/>
</dbReference>
<dbReference type="Gene3D" id="1.20.1070.10">
    <property type="entry name" value="Rhodopsin 7-helix transmembrane proteins"/>
    <property type="match status" value="1"/>
</dbReference>
<feature type="transmembrane region" description="Helical" evidence="11">
    <location>
        <begin position="93"/>
        <end position="114"/>
    </location>
</feature>
<evidence type="ECO:0000256" key="1">
    <source>
        <dbReference type="ARBA" id="ARBA00004651"/>
    </source>
</evidence>
<evidence type="ECO:0000259" key="12">
    <source>
        <dbReference type="PROSITE" id="PS50262"/>
    </source>
</evidence>
<dbReference type="GO" id="GO:0043410">
    <property type="term" value="P:positive regulation of MAPK cascade"/>
    <property type="evidence" value="ECO:0007669"/>
    <property type="project" value="TreeGrafter"/>
</dbReference>
<feature type="transmembrane region" description="Helical" evidence="11">
    <location>
        <begin position="134"/>
        <end position="156"/>
    </location>
</feature>
<proteinExistence type="inferred from homology"/>
<evidence type="ECO:0000256" key="6">
    <source>
        <dbReference type="ARBA" id="ARBA00023040"/>
    </source>
</evidence>
<evidence type="ECO:0000256" key="10">
    <source>
        <dbReference type="RuleBase" id="RU000688"/>
    </source>
</evidence>
<dbReference type="SMART" id="SM01381">
    <property type="entry name" value="7TM_GPCR_Srsx"/>
    <property type="match status" value="1"/>
</dbReference>
<protein>
    <recommendedName>
        <fullName evidence="12">G-protein coupled receptors family 1 profile domain-containing protein</fullName>
    </recommendedName>
</protein>
<organism evidence="13 14">
    <name type="scientific">Cloeon dipterum</name>
    <dbReference type="NCBI Taxonomy" id="197152"/>
    <lineage>
        <taxon>Eukaryota</taxon>
        <taxon>Metazoa</taxon>
        <taxon>Ecdysozoa</taxon>
        <taxon>Arthropoda</taxon>
        <taxon>Hexapoda</taxon>
        <taxon>Insecta</taxon>
        <taxon>Pterygota</taxon>
        <taxon>Palaeoptera</taxon>
        <taxon>Ephemeroptera</taxon>
        <taxon>Pisciforma</taxon>
        <taxon>Baetidae</taxon>
        <taxon>Cloeon</taxon>
    </lineage>
</organism>
<dbReference type="Proteomes" id="UP000494165">
    <property type="component" value="Unassembled WGS sequence"/>
</dbReference>
<dbReference type="GO" id="GO:0005886">
    <property type="term" value="C:plasma membrane"/>
    <property type="evidence" value="ECO:0007669"/>
    <property type="project" value="UniProtKB-SubCell"/>
</dbReference>
<dbReference type="PROSITE" id="PS50262">
    <property type="entry name" value="G_PROTEIN_RECEP_F1_2"/>
    <property type="match status" value="1"/>
</dbReference>
<evidence type="ECO:0000313" key="14">
    <source>
        <dbReference type="Proteomes" id="UP000494165"/>
    </source>
</evidence>
<dbReference type="InterPro" id="IPR000276">
    <property type="entry name" value="GPCR_Rhodpsn"/>
</dbReference>
<dbReference type="PANTHER" id="PTHR24248">
    <property type="entry name" value="ADRENERGIC RECEPTOR-RELATED G-PROTEIN COUPLED RECEPTOR"/>
    <property type="match status" value="1"/>
</dbReference>
<feature type="transmembrane region" description="Helical" evidence="11">
    <location>
        <begin position="20"/>
        <end position="45"/>
    </location>
</feature>
<evidence type="ECO:0000256" key="5">
    <source>
        <dbReference type="ARBA" id="ARBA00022989"/>
    </source>
</evidence>
<evidence type="ECO:0000256" key="11">
    <source>
        <dbReference type="SAM" id="Phobius"/>
    </source>
</evidence>
<keyword evidence="8 10" id="KW-0675">Receptor</keyword>
<dbReference type="GO" id="GO:0004930">
    <property type="term" value="F:G protein-coupled receptor activity"/>
    <property type="evidence" value="ECO:0007669"/>
    <property type="project" value="UniProtKB-KW"/>
</dbReference>
<keyword evidence="14" id="KW-1185">Reference proteome</keyword>
<accession>A0A8S1CFM2</accession>
<evidence type="ECO:0000256" key="3">
    <source>
        <dbReference type="ARBA" id="ARBA00022475"/>
    </source>
</evidence>
<dbReference type="Pfam" id="PF00001">
    <property type="entry name" value="7tm_1"/>
    <property type="match status" value="1"/>
</dbReference>
<gene>
    <name evidence="13" type="ORF">CLODIP_2_CD07491</name>
</gene>
<keyword evidence="3" id="KW-1003">Cell membrane</keyword>
<dbReference type="GO" id="GO:0071880">
    <property type="term" value="P:adenylate cyclase-activating adrenergic receptor signaling pathway"/>
    <property type="evidence" value="ECO:0007669"/>
    <property type="project" value="TreeGrafter"/>
</dbReference>
<feature type="transmembrane region" description="Helical" evidence="11">
    <location>
        <begin position="245"/>
        <end position="264"/>
    </location>
</feature>
<evidence type="ECO:0000313" key="13">
    <source>
        <dbReference type="EMBL" id="CAB3367135.1"/>
    </source>
</evidence>
<sequence length="336" mass="37955">MSSLIPESVVANEPKTNSIMVLAFLSLITSLGVLSNLTILATVWLDHRLRNSTCCFICSLAVADLVVLTFAVPREAYQDFLGFWPYSEILCDVTIVVDLTFSTASLLSVMLLAVDRYMSIRMPFSYSHWMTKKLVALTLIAVWTISIVTIAVPISLSHVYNHHELEGEKIVCLAKFMPYSALMVSFFNFGLPCTAMVYIYTRLYLQAKAASDEIRKLKKSLLRADDVESRPAVTVLQRFRNDYKAAMTVGLIMGSYLVCWLPFFVVEILHSFNQNCCSDLAFKVGIWMGFVNSALNPIIYGLMDKKIRAAFLMFVWQSSIAAMPRISDFYKDRDLN</sequence>
<dbReference type="PRINTS" id="PR00237">
    <property type="entry name" value="GPCRRHODOPSN"/>
</dbReference>
<dbReference type="OrthoDB" id="5957871at2759"/>
<dbReference type="PANTHER" id="PTHR24248:SF66">
    <property type="entry name" value="OCTOPAMINE RECEPTOR BETA-3R"/>
    <property type="match status" value="1"/>
</dbReference>
<feature type="transmembrane region" description="Helical" evidence="11">
    <location>
        <begin position="52"/>
        <end position="73"/>
    </location>
</feature>
<comment type="caution">
    <text evidence="13">The sequence shown here is derived from an EMBL/GenBank/DDBJ whole genome shotgun (WGS) entry which is preliminary data.</text>
</comment>
<feature type="transmembrane region" description="Helical" evidence="11">
    <location>
        <begin position="176"/>
        <end position="200"/>
    </location>
</feature>
<evidence type="ECO:0000256" key="8">
    <source>
        <dbReference type="ARBA" id="ARBA00023170"/>
    </source>
</evidence>
<keyword evidence="7 11" id="KW-0472">Membrane</keyword>
<evidence type="ECO:0000256" key="4">
    <source>
        <dbReference type="ARBA" id="ARBA00022692"/>
    </source>
</evidence>
<name>A0A8S1CFM2_9INSE</name>
<reference evidence="13 14" key="1">
    <citation type="submission" date="2020-04" db="EMBL/GenBank/DDBJ databases">
        <authorList>
            <person name="Alioto T."/>
            <person name="Alioto T."/>
            <person name="Gomez Garrido J."/>
        </authorList>
    </citation>
    <scope>NUCLEOTIDE SEQUENCE [LARGE SCALE GENOMIC DNA]</scope>
</reference>
<comment type="subcellular location">
    <subcellularLocation>
        <location evidence="1">Cell membrane</location>
        <topology evidence="1">Multi-pass membrane protein</topology>
    </subcellularLocation>
</comment>
<feature type="transmembrane region" description="Helical" evidence="11">
    <location>
        <begin position="284"/>
        <end position="302"/>
    </location>
</feature>
<dbReference type="SUPFAM" id="SSF81321">
    <property type="entry name" value="Family A G protein-coupled receptor-like"/>
    <property type="match status" value="1"/>
</dbReference>
<dbReference type="InterPro" id="IPR017452">
    <property type="entry name" value="GPCR_Rhodpsn_7TM"/>
</dbReference>
<keyword evidence="6 10" id="KW-0297">G-protein coupled receptor</keyword>